<proteinExistence type="predicted"/>
<organism evidence="2">
    <name type="scientific">Cladocopium goreaui</name>
    <dbReference type="NCBI Taxonomy" id="2562237"/>
    <lineage>
        <taxon>Eukaryota</taxon>
        <taxon>Sar</taxon>
        <taxon>Alveolata</taxon>
        <taxon>Dinophyceae</taxon>
        <taxon>Suessiales</taxon>
        <taxon>Symbiodiniaceae</taxon>
        <taxon>Cladocopium</taxon>
    </lineage>
</organism>
<keyword evidence="5" id="KW-1185">Reference proteome</keyword>
<evidence type="ECO:0000313" key="4">
    <source>
        <dbReference type="EMBL" id="CAL4796568.1"/>
    </source>
</evidence>
<dbReference type="Proteomes" id="UP001152797">
    <property type="component" value="Unassembled WGS sequence"/>
</dbReference>
<dbReference type="EMBL" id="CAMXCT030004480">
    <property type="protein sequence ID" value="CAL4796568.1"/>
    <property type="molecule type" value="Genomic_DNA"/>
</dbReference>
<reference evidence="3" key="2">
    <citation type="submission" date="2024-04" db="EMBL/GenBank/DDBJ databases">
        <authorList>
            <person name="Chen Y."/>
            <person name="Shah S."/>
            <person name="Dougan E. K."/>
            <person name="Thang M."/>
            <person name="Chan C."/>
        </authorList>
    </citation>
    <scope>NUCLEOTIDE SEQUENCE [LARGE SCALE GENOMIC DNA]</scope>
</reference>
<evidence type="ECO:0000259" key="1">
    <source>
        <dbReference type="Pfam" id="PF16158"/>
    </source>
</evidence>
<feature type="domain" description="Nbr1 FW" evidence="1">
    <location>
        <begin position="266"/>
        <end position="351"/>
    </location>
</feature>
<dbReference type="EMBL" id="CAMXCT020004480">
    <property type="protein sequence ID" value="CAL1162631.1"/>
    <property type="molecule type" value="Genomic_DNA"/>
</dbReference>
<evidence type="ECO:0000313" key="5">
    <source>
        <dbReference type="Proteomes" id="UP001152797"/>
    </source>
</evidence>
<dbReference type="OrthoDB" id="430637at2759"/>
<protein>
    <submittedName>
        <fullName evidence="4">Oxidoreductase</fullName>
    </submittedName>
</protein>
<gene>
    <name evidence="2" type="ORF">C1SCF055_LOCUS34627</name>
</gene>
<name>A0A9P1DGM9_9DINO</name>
<dbReference type="InterPro" id="IPR032350">
    <property type="entry name" value="Nbr1_FW"/>
</dbReference>
<accession>A0A9P1DGM9</accession>
<dbReference type="InterPro" id="IPR013783">
    <property type="entry name" value="Ig-like_fold"/>
</dbReference>
<dbReference type="AlphaFoldDB" id="A0A9P1DGM9"/>
<evidence type="ECO:0000313" key="3">
    <source>
        <dbReference type="EMBL" id="CAL1162631.1"/>
    </source>
</evidence>
<reference evidence="2" key="1">
    <citation type="submission" date="2022-10" db="EMBL/GenBank/DDBJ databases">
        <authorList>
            <person name="Chen Y."/>
            <person name="Dougan E. K."/>
            <person name="Chan C."/>
            <person name="Rhodes N."/>
            <person name="Thang M."/>
        </authorList>
    </citation>
    <scope>NUCLEOTIDE SEQUENCE</scope>
</reference>
<evidence type="ECO:0000313" key="2">
    <source>
        <dbReference type="EMBL" id="CAI4009256.1"/>
    </source>
</evidence>
<dbReference type="Pfam" id="PF16158">
    <property type="entry name" value="N_BRCA1_IG"/>
    <property type="match status" value="1"/>
</dbReference>
<sequence length="514" mass="56650">MKWTDLLALRRTLREFVDWDDYVVHEMERLRNGLYYTAQLCDGSAVPALSLCHDVLTNLRFGLPHITQAEDLEEVPMSVLRFPHREVPGFENLPMFVRFNELGQTRPQRDQSMTEALAAVGDLGIFIKAAKRCGGLEEFQDDLQVALKTMSQLARLRPQAWVEALDNVKAKRPQAWVEALDNVKAMAVTKQVPSASPGLTVEMELELVSDKDDVEVAYALVTPGGQPFGDLLQFRVEKTEVESPICVILKAPETCVEGLQGEVKMMRWTLANISKVSWPKDACCQLFYNTPGFANLPCSIEMPEEVPAGMTVEVEVPVLLPEKEGQFKAMWAVTSPSLSDFGEVLITEFKVSDFPFMEWMLAEEAEVASFSMVSSAPSEAPELLHVSSTAAATFSAEHLMHEHVLPTHMEVTYPEDLEGKDGYVSLGSVHGCGAWVVQIILKNDGPVPWPQDSALTCCFGSGFGCPRLPMDSVQPGEGVCLTMELEVKDGPSMSGWVLSSGDTVFGPVFLAQVS</sequence>
<dbReference type="EMBL" id="CAMXCT010004480">
    <property type="protein sequence ID" value="CAI4009256.1"/>
    <property type="molecule type" value="Genomic_DNA"/>
</dbReference>
<dbReference type="Gene3D" id="2.60.40.10">
    <property type="entry name" value="Immunoglobulins"/>
    <property type="match status" value="1"/>
</dbReference>
<comment type="caution">
    <text evidence="2">The sequence shown here is derived from an EMBL/GenBank/DDBJ whole genome shotgun (WGS) entry which is preliminary data.</text>
</comment>